<evidence type="ECO:0000256" key="2">
    <source>
        <dbReference type="ARBA" id="ARBA00023125"/>
    </source>
</evidence>
<protein>
    <recommendedName>
        <fullName evidence="6">Type I restriction modification DNA specificity domain-containing protein</fullName>
    </recommendedName>
</protein>
<evidence type="ECO:0000313" key="5">
    <source>
        <dbReference type="Proteomes" id="UP000051913"/>
    </source>
</evidence>
<dbReference type="GO" id="GO:0009307">
    <property type="term" value="P:DNA restriction-modification system"/>
    <property type="evidence" value="ECO:0007669"/>
    <property type="project" value="UniProtKB-KW"/>
</dbReference>
<accession>A0A0R3LFF8</accession>
<comment type="caution">
    <text evidence="4">The sequence shown here is derived from an EMBL/GenBank/DDBJ whole genome shotgun (WGS) entry which is preliminary data.</text>
</comment>
<reference evidence="4 5" key="1">
    <citation type="submission" date="2014-03" db="EMBL/GenBank/DDBJ databases">
        <title>Bradyrhizobium valentinum sp. nov., isolated from effective nodules of Lupinus mariae-josephae, a lupine endemic of basic-lime soils in Eastern Spain.</title>
        <authorList>
            <person name="Duran D."/>
            <person name="Rey L."/>
            <person name="Navarro A."/>
            <person name="Busquets A."/>
            <person name="Imperial J."/>
            <person name="Ruiz-Argueso T."/>
        </authorList>
    </citation>
    <scope>NUCLEOTIDE SEQUENCE [LARGE SCALE GENOMIC DNA]</scope>
    <source>
        <strain evidence="4 5">LmjM3</strain>
    </source>
</reference>
<name>A0A0R3LFF8_9BRAD</name>
<keyword evidence="5" id="KW-1185">Reference proteome</keyword>
<dbReference type="Proteomes" id="UP000051913">
    <property type="component" value="Unassembled WGS sequence"/>
</dbReference>
<gene>
    <name evidence="4" type="ORF">CP49_26950</name>
</gene>
<keyword evidence="1" id="KW-0680">Restriction system</keyword>
<dbReference type="RefSeq" id="WP_057851258.1">
    <property type="nucleotide sequence ID" value="NZ_LLXX01000106.1"/>
</dbReference>
<keyword evidence="2" id="KW-0238">DNA-binding</keyword>
<dbReference type="Gene3D" id="3.90.220.20">
    <property type="entry name" value="DNA methylase specificity domains"/>
    <property type="match status" value="1"/>
</dbReference>
<dbReference type="EMBL" id="LLXX01000106">
    <property type="protein sequence ID" value="KRR06570.1"/>
    <property type="molecule type" value="Genomic_DNA"/>
</dbReference>
<evidence type="ECO:0000256" key="1">
    <source>
        <dbReference type="ARBA" id="ARBA00022747"/>
    </source>
</evidence>
<dbReference type="AlphaFoldDB" id="A0A0R3LFF8"/>
<evidence type="ECO:0000256" key="3">
    <source>
        <dbReference type="SAM" id="MobiDB-lite"/>
    </source>
</evidence>
<sequence length="250" mass="27592">MNEDVETADAENPSAYPPSIQAGIPKLGLTPKGWTRFPLGDLLRKVERPAKLVDDETYQLVTAKRSRGGIVARETLSGNQIRTKTQFYVEAGDFLISNRQISHGACGIVPAILNRAVVSNEYTAFHTSDALDPRFLNTLSHSVYFQQTCFHSSVGVHVEKLVFRLENWLDWEFDIPPLQSETQTHDGADVLDQIGRGKIAHLFVSLHGDPSSKSNLNIRAGVDRIAALRPKALPALKISFFDAASAKVWG</sequence>
<dbReference type="GO" id="GO:0003677">
    <property type="term" value="F:DNA binding"/>
    <property type="evidence" value="ECO:0007669"/>
    <property type="project" value="UniProtKB-KW"/>
</dbReference>
<dbReference type="InterPro" id="IPR044946">
    <property type="entry name" value="Restrct_endonuc_typeI_TRD_sf"/>
</dbReference>
<organism evidence="4 5">
    <name type="scientific">Bradyrhizobium valentinum</name>
    <dbReference type="NCBI Taxonomy" id="1518501"/>
    <lineage>
        <taxon>Bacteria</taxon>
        <taxon>Pseudomonadati</taxon>
        <taxon>Pseudomonadota</taxon>
        <taxon>Alphaproteobacteria</taxon>
        <taxon>Hyphomicrobiales</taxon>
        <taxon>Nitrobacteraceae</taxon>
        <taxon>Bradyrhizobium</taxon>
    </lineage>
</organism>
<feature type="region of interest" description="Disordered" evidence="3">
    <location>
        <begin position="1"/>
        <end position="22"/>
    </location>
</feature>
<proteinExistence type="predicted"/>
<evidence type="ECO:0000313" key="4">
    <source>
        <dbReference type="EMBL" id="KRR06570.1"/>
    </source>
</evidence>
<dbReference type="SUPFAM" id="SSF116734">
    <property type="entry name" value="DNA methylase specificity domain"/>
    <property type="match status" value="1"/>
</dbReference>
<evidence type="ECO:0008006" key="6">
    <source>
        <dbReference type="Google" id="ProtNLM"/>
    </source>
</evidence>